<accession>A0ABX9X2G6</accession>
<organism evidence="1 2">
    <name type="scientific">Chryseobacterium cucumeris</name>
    <dbReference type="NCBI Taxonomy" id="1813611"/>
    <lineage>
        <taxon>Bacteria</taxon>
        <taxon>Pseudomonadati</taxon>
        <taxon>Bacteroidota</taxon>
        <taxon>Flavobacteriia</taxon>
        <taxon>Flavobacteriales</taxon>
        <taxon>Weeksellaceae</taxon>
        <taxon>Chryseobacterium group</taxon>
        <taxon>Chryseobacterium</taxon>
    </lineage>
</organism>
<evidence type="ECO:0000313" key="1">
    <source>
        <dbReference type="EMBL" id="ROH89977.1"/>
    </source>
</evidence>
<keyword evidence="2" id="KW-1185">Reference proteome</keyword>
<reference evidence="1 2" key="1">
    <citation type="submission" date="2018-11" db="EMBL/GenBank/DDBJ databases">
        <title>Proposal to divide the Flavobacteriaceae and reorganize its genera based on Amino Acid Identity values calculated from whole genome sequences.</title>
        <authorList>
            <person name="Nicholson A.C."/>
            <person name="Gulvik C.A."/>
            <person name="Whitney A.M."/>
            <person name="Humrighouse B.W."/>
            <person name="Bell M."/>
            <person name="Holmes B."/>
            <person name="Steigerwalt A."/>
            <person name="Villarma A."/>
            <person name="Sheth M."/>
            <person name="Batra D."/>
            <person name="Pryor J."/>
            <person name="Bernardet J.-F."/>
            <person name="Hugo C."/>
            <person name="Kampfer P."/>
            <person name="Newman J."/>
            <person name="Mcquiston J.R."/>
        </authorList>
    </citation>
    <scope>NUCLEOTIDE SEQUENCE [LARGE SCALE GENOMIC DNA]</scope>
    <source>
        <strain evidence="1 2">G0235</strain>
    </source>
</reference>
<evidence type="ECO:0000313" key="2">
    <source>
        <dbReference type="Proteomes" id="UP000281899"/>
    </source>
</evidence>
<comment type="caution">
    <text evidence="1">The sequence shown here is derived from an EMBL/GenBank/DDBJ whole genome shotgun (WGS) entry which is preliminary data.</text>
</comment>
<dbReference type="EMBL" id="RJTW01000007">
    <property type="protein sequence ID" value="ROH89977.1"/>
    <property type="molecule type" value="Genomic_DNA"/>
</dbReference>
<gene>
    <name evidence="1" type="ORF">EGI15_14960</name>
</gene>
<protein>
    <submittedName>
        <fullName evidence="1">Uncharacterized protein</fullName>
    </submittedName>
</protein>
<sequence>MENIIPYLGEAAPYISIPENCIFRNHKIETEISEWNFENENYAQLIKLLFSLGSLSLYKALNDESKEKIYFLGEKIRIRKLSYDEPKSVIIASESILESDRKGKSHIHIRDNYSKELLYSAELDYYIITREAFELFYKDLLSTVPVEYHDKNLPESKIINTEKPHHFTISTEPFTPNQCKGHFENHPIVPFVFITQCILNETFNFLGKEMSYEIESFEGYASNALPTGIIFLTEVFHQRYLKNLFYFKCEVSDTSGNPYGVVIFTIKSKK</sequence>
<proteinExistence type="predicted"/>
<name>A0ABX9X2G6_9FLAO</name>
<dbReference type="Proteomes" id="UP000281899">
    <property type="component" value="Unassembled WGS sequence"/>
</dbReference>